<evidence type="ECO:0000256" key="1">
    <source>
        <dbReference type="SAM" id="Phobius"/>
    </source>
</evidence>
<keyword evidence="3" id="KW-1185">Reference proteome</keyword>
<dbReference type="GO" id="GO:0044659">
    <property type="term" value="P:viral release from host cell by cytolysis"/>
    <property type="evidence" value="ECO:0007669"/>
    <property type="project" value="InterPro"/>
</dbReference>
<dbReference type="InterPro" id="IPR019682">
    <property type="entry name" value="Phage_T7_Gp17.5_holin"/>
</dbReference>
<evidence type="ECO:0000313" key="3">
    <source>
        <dbReference type="Proteomes" id="UP000595970"/>
    </source>
</evidence>
<dbReference type="Pfam" id="PF10746">
    <property type="entry name" value="Phage_holin_2_2"/>
    <property type="match status" value="1"/>
</dbReference>
<name>A0A7S6HSC8_9CAUD</name>
<feature type="transmembrane region" description="Helical" evidence="1">
    <location>
        <begin position="39"/>
        <end position="57"/>
    </location>
</feature>
<accession>A0A7S6HSC8</accession>
<organism evidence="2 3">
    <name type="scientific">Aeromonas phage T7-Ah</name>
    <dbReference type="NCBI Taxonomy" id="2759196"/>
    <lineage>
        <taxon>Viruses</taxon>
        <taxon>Duplodnaviria</taxon>
        <taxon>Heunggongvirae</taxon>
        <taxon>Uroviricota</taxon>
        <taxon>Caudoviricetes</taxon>
        <taxon>Autographivirales</taxon>
        <taxon>Autotranscriptaviridae</taxon>
        <taxon>Studiervirinae</taxon>
        <taxon>Armandvirus</taxon>
        <taxon>Armandvirus T7Ah</taxon>
    </lineage>
</organism>
<protein>
    <submittedName>
        <fullName evidence="2">Class II holin</fullName>
    </submittedName>
</protein>
<keyword evidence="1" id="KW-0472">Membrane</keyword>
<proteinExistence type="predicted"/>
<keyword evidence="1" id="KW-0812">Transmembrane</keyword>
<evidence type="ECO:0000313" key="2">
    <source>
        <dbReference type="EMBL" id="QOC54778.1"/>
    </source>
</evidence>
<reference evidence="2 3" key="1">
    <citation type="journal article" date="2021" name="Arch.">
        <title>Characterization of bacteriophage T7-Ah reveals its lytic activity against a subset of both mesophilic and psychrophilic Aeromonas salmonicida strains.</title>
        <authorList>
            <person name="Leduc G.R."/>
            <person name="Paquet V.E."/>
            <person name="Vincent A.T."/>
            <person name="Charette S.J."/>
        </authorList>
    </citation>
    <scope>NUCLEOTIDE SEQUENCE [LARGE SCALE GENOMIC DNA]</scope>
</reference>
<dbReference type="Proteomes" id="UP000595970">
    <property type="component" value="Segment"/>
</dbReference>
<keyword evidence="1" id="KW-1133">Transmembrane helix</keyword>
<dbReference type="EMBL" id="MT740748">
    <property type="protein sequence ID" value="QOC54778.1"/>
    <property type="molecule type" value="Genomic_DNA"/>
</dbReference>
<sequence length="67" mass="7445">MALETSQVGDQLLRALPVGGAVATDIVARQFMGLTLNEWFYVASIGYVLVQVWAVLYKTLKLKKEET</sequence>